<dbReference type="InterPro" id="IPR013785">
    <property type="entry name" value="Aldolase_TIM"/>
</dbReference>
<dbReference type="SUPFAM" id="SSF51391">
    <property type="entry name" value="Thiamin phosphate synthase"/>
    <property type="match status" value="1"/>
</dbReference>
<comment type="function">
    <text evidence="3">Condenses 4-methyl-5-(beta-hydroxyethyl)thiazole monophosphate (THZ-P) and 2-methyl-4-amino-5-hydroxymethyl pyrimidine pyrophosphate (HMP-PP) to form thiamine monophosphate (TMP).</text>
</comment>
<dbReference type="HAMAP" id="MF_00097">
    <property type="entry name" value="TMP_synthase"/>
    <property type="match status" value="1"/>
</dbReference>
<keyword evidence="7" id="KW-0479">Metal-binding</keyword>
<comment type="similarity">
    <text evidence="17">In the N-terminal section; belongs to the thiamine-phosphate synthase family.</text>
</comment>
<dbReference type="OrthoDB" id="4994at2759"/>
<comment type="catalytic activity">
    <reaction evidence="13">
        <text>4-methyl-5-(2-phosphooxyethyl)-thiazole + 4-amino-2-methyl-5-(diphosphooxymethyl)pyrimidine + H(+) = thiamine phosphate + diphosphate</text>
        <dbReference type="Rhea" id="RHEA:22328"/>
        <dbReference type="ChEBI" id="CHEBI:15378"/>
        <dbReference type="ChEBI" id="CHEBI:33019"/>
        <dbReference type="ChEBI" id="CHEBI:37575"/>
        <dbReference type="ChEBI" id="CHEBI:57841"/>
        <dbReference type="ChEBI" id="CHEBI:58296"/>
        <dbReference type="EC" id="2.5.1.3"/>
    </reaction>
</comment>
<keyword evidence="12" id="KW-0784">Thiamine biosynthesis</keyword>
<keyword evidence="20" id="KW-1185">Reference proteome</keyword>
<evidence type="ECO:0000256" key="17">
    <source>
        <dbReference type="ARBA" id="ARBA00061283"/>
    </source>
</evidence>
<dbReference type="HAMAP" id="MF_00228">
    <property type="entry name" value="Thz_kinase"/>
    <property type="match status" value="1"/>
</dbReference>
<dbReference type="PANTHER" id="PTHR20857:SF23">
    <property type="entry name" value="THIAMINE BIOSYNTHETIC BIFUNCTIONAL ENZYME"/>
    <property type="match status" value="1"/>
</dbReference>
<dbReference type="UniPathway" id="UPA00060">
    <property type="reaction ID" value="UER00139"/>
</dbReference>
<evidence type="ECO:0000256" key="4">
    <source>
        <dbReference type="ARBA" id="ARBA00004868"/>
    </source>
</evidence>
<evidence type="ECO:0000256" key="1">
    <source>
        <dbReference type="ARBA" id="ARBA00001771"/>
    </source>
</evidence>
<comment type="pathway">
    <text evidence="5">Cofactor biosynthesis; thiamine diphosphate biosynthesis; thiamine phosphate from 4-amino-2-methyl-5-diphosphomethylpyrimidine and 4-methyl-5-(2-phosphoethyl)-thiazole: step 1/1.</text>
</comment>
<dbReference type="CDD" id="cd01170">
    <property type="entry name" value="THZ_kinase"/>
    <property type="match status" value="1"/>
</dbReference>
<dbReference type="InterPro" id="IPR000417">
    <property type="entry name" value="Hyethyz_kinase"/>
</dbReference>
<comment type="pathway">
    <text evidence="4">Cofactor biosynthesis; thiamine diphosphate biosynthesis; 4-methyl-5-(2-phosphoethyl)-thiazole from 5-(2-hydroxyethyl)-4-methylthiazole: step 1/1.</text>
</comment>
<evidence type="ECO:0000259" key="18">
    <source>
        <dbReference type="Pfam" id="PF02581"/>
    </source>
</evidence>
<dbReference type="InterPro" id="IPR022998">
    <property type="entry name" value="ThiamineP_synth_TenI"/>
</dbReference>
<dbReference type="PANTHER" id="PTHR20857">
    <property type="entry name" value="THIAMINE-PHOSPHATE PYROPHOSPHORYLASE"/>
    <property type="match status" value="1"/>
</dbReference>
<evidence type="ECO:0000256" key="14">
    <source>
        <dbReference type="ARBA" id="ARBA00047851"/>
    </source>
</evidence>
<evidence type="ECO:0000256" key="2">
    <source>
        <dbReference type="ARBA" id="ARBA00001946"/>
    </source>
</evidence>
<dbReference type="NCBIfam" id="TIGR00693">
    <property type="entry name" value="thiE"/>
    <property type="match status" value="1"/>
</dbReference>
<dbReference type="GO" id="GO:0004789">
    <property type="term" value="F:thiamine-phosphate diphosphorylase activity"/>
    <property type="evidence" value="ECO:0007669"/>
    <property type="project" value="UniProtKB-EC"/>
</dbReference>
<dbReference type="STRING" id="2070753.A0A3A2Z340"/>
<dbReference type="InterPro" id="IPR029056">
    <property type="entry name" value="Ribokinase-like"/>
</dbReference>
<dbReference type="Gene3D" id="3.20.20.70">
    <property type="entry name" value="Aldolase class I"/>
    <property type="match status" value="1"/>
</dbReference>
<comment type="catalytic activity">
    <reaction evidence="1">
        <text>5-(2-hydroxyethyl)-4-methylthiazole + ATP = 4-methyl-5-(2-phosphooxyethyl)-thiazole + ADP + H(+)</text>
        <dbReference type="Rhea" id="RHEA:24212"/>
        <dbReference type="ChEBI" id="CHEBI:15378"/>
        <dbReference type="ChEBI" id="CHEBI:17957"/>
        <dbReference type="ChEBI" id="CHEBI:30616"/>
        <dbReference type="ChEBI" id="CHEBI:58296"/>
        <dbReference type="ChEBI" id="CHEBI:456216"/>
        <dbReference type="EC" id="2.7.1.50"/>
    </reaction>
</comment>
<organism evidence="19 20">
    <name type="scientific">Aspergillus sclerotialis</name>
    <dbReference type="NCBI Taxonomy" id="2070753"/>
    <lineage>
        <taxon>Eukaryota</taxon>
        <taxon>Fungi</taxon>
        <taxon>Dikarya</taxon>
        <taxon>Ascomycota</taxon>
        <taxon>Pezizomycotina</taxon>
        <taxon>Eurotiomycetes</taxon>
        <taxon>Eurotiomycetidae</taxon>
        <taxon>Eurotiales</taxon>
        <taxon>Aspergillaceae</taxon>
        <taxon>Aspergillus</taxon>
        <taxon>Aspergillus subgen. Polypaecilum</taxon>
    </lineage>
</organism>
<evidence type="ECO:0000256" key="5">
    <source>
        <dbReference type="ARBA" id="ARBA00005165"/>
    </source>
</evidence>
<gene>
    <name evidence="19" type="ORF">PHISCL_10185</name>
</gene>
<feature type="domain" description="Thiamine phosphate synthase/TenI" evidence="18">
    <location>
        <begin position="7"/>
        <end position="200"/>
    </location>
</feature>
<dbReference type="Proteomes" id="UP000266188">
    <property type="component" value="Unassembled WGS sequence"/>
</dbReference>
<comment type="similarity">
    <text evidence="16">In the C-terminal section; belongs to the Thz kinase family.</text>
</comment>
<dbReference type="InterPro" id="IPR034291">
    <property type="entry name" value="TMP_synthase"/>
</dbReference>
<dbReference type="Gene3D" id="3.40.1190.20">
    <property type="match status" value="1"/>
</dbReference>
<dbReference type="PRINTS" id="PR01099">
    <property type="entry name" value="HYETHTZKNASE"/>
</dbReference>
<dbReference type="Pfam" id="PF02581">
    <property type="entry name" value="TMP-TENI"/>
    <property type="match status" value="1"/>
</dbReference>
<dbReference type="FunFam" id="3.40.1190.20:FF:000042">
    <property type="entry name" value="Probable thiamine biosynthetic bifunctional enzyme"/>
    <property type="match status" value="1"/>
</dbReference>
<evidence type="ECO:0000256" key="15">
    <source>
        <dbReference type="ARBA" id="ARBA00047883"/>
    </source>
</evidence>
<dbReference type="NCBIfam" id="NF006830">
    <property type="entry name" value="PRK09355.1"/>
    <property type="match status" value="1"/>
</dbReference>
<keyword evidence="8" id="KW-0547">Nucleotide-binding</keyword>
<dbReference type="GO" id="GO:0005524">
    <property type="term" value="F:ATP binding"/>
    <property type="evidence" value="ECO:0007669"/>
    <property type="project" value="UniProtKB-KW"/>
</dbReference>
<dbReference type="Pfam" id="PF02110">
    <property type="entry name" value="HK"/>
    <property type="match status" value="1"/>
</dbReference>
<evidence type="ECO:0000256" key="10">
    <source>
        <dbReference type="ARBA" id="ARBA00022840"/>
    </source>
</evidence>
<evidence type="ECO:0000256" key="6">
    <source>
        <dbReference type="ARBA" id="ARBA00022679"/>
    </source>
</evidence>
<evidence type="ECO:0000256" key="12">
    <source>
        <dbReference type="ARBA" id="ARBA00022977"/>
    </source>
</evidence>
<keyword evidence="10" id="KW-0067">ATP-binding</keyword>
<evidence type="ECO:0000256" key="13">
    <source>
        <dbReference type="ARBA" id="ARBA00047334"/>
    </source>
</evidence>
<accession>A0A3A2Z340</accession>
<comment type="caution">
    <text evidence="19">The sequence shown here is derived from an EMBL/GenBank/DDBJ whole genome shotgun (WGS) entry which is preliminary data.</text>
</comment>
<keyword evidence="11" id="KW-0460">Magnesium</keyword>
<dbReference type="AlphaFoldDB" id="A0A3A2Z340"/>
<dbReference type="SUPFAM" id="SSF53613">
    <property type="entry name" value="Ribokinase-like"/>
    <property type="match status" value="1"/>
</dbReference>
<dbReference type="GO" id="GO:0009229">
    <property type="term" value="P:thiamine diphosphate biosynthetic process"/>
    <property type="evidence" value="ECO:0007669"/>
    <property type="project" value="UniProtKB-UniPathway"/>
</dbReference>
<name>A0A3A2Z340_9EURO</name>
<reference evidence="20" key="1">
    <citation type="submission" date="2017-02" db="EMBL/GenBank/DDBJ databases">
        <authorList>
            <person name="Tafer H."/>
            <person name="Lopandic K."/>
        </authorList>
    </citation>
    <scope>NUCLEOTIDE SEQUENCE [LARGE SCALE GENOMIC DNA]</scope>
    <source>
        <strain evidence="20">CBS 366.77</strain>
    </source>
</reference>
<evidence type="ECO:0000313" key="19">
    <source>
        <dbReference type="EMBL" id="RJE17478.1"/>
    </source>
</evidence>
<dbReference type="NCBIfam" id="TIGR00694">
    <property type="entry name" value="thiM"/>
    <property type="match status" value="1"/>
</dbReference>
<dbReference type="GO" id="GO:0004417">
    <property type="term" value="F:hydroxyethylthiazole kinase activity"/>
    <property type="evidence" value="ECO:0007669"/>
    <property type="project" value="UniProtKB-EC"/>
</dbReference>
<comment type="catalytic activity">
    <reaction evidence="14">
        <text>2-(2-carboxy-4-methylthiazol-5-yl)ethyl phosphate + 4-amino-2-methyl-5-(diphosphooxymethyl)pyrimidine + 2 H(+) = thiamine phosphate + CO2 + diphosphate</text>
        <dbReference type="Rhea" id="RHEA:47848"/>
        <dbReference type="ChEBI" id="CHEBI:15378"/>
        <dbReference type="ChEBI" id="CHEBI:16526"/>
        <dbReference type="ChEBI" id="CHEBI:33019"/>
        <dbReference type="ChEBI" id="CHEBI:37575"/>
        <dbReference type="ChEBI" id="CHEBI:57841"/>
        <dbReference type="ChEBI" id="CHEBI:62890"/>
        <dbReference type="EC" id="2.5.1.3"/>
    </reaction>
</comment>
<sequence length="518" mass="54716">MSLNLSLYLVTDSTPAILKGRDLCWVVEEALKGGVTIVQYRDKKSDTAVQVETAKKLHKITQKYGVPLLINDRVDVAVAAGVEGVHLGQDDMSFVEAKKLLPENAIIGISASNIDEAKKAIEEGADYLGVGTMFATPTKTNTKNIIGTAGTQAILDAISTDRTVGTVSIGGINLSNVQRVLYQSQSSKKGLDGVAVVSAIMAADDPAAAAAEFSKTINSPPAFATVPRTPRANEAASLLAEVPGIVQKIVQAHPLVHSMINYVVANFVANVVLAMGASPIMAPYGDEAADLAGFDGALVINMGTLTKESVANNLIAMKEYNSRGNPIIYDPVGAAATQIRRDAVKQLMNGGYFDLIKGNESEIKHIAGATSIQRGVDSGTSSLNETQKAGLVRELARRERNIILLTGATDYLSDGQRVIAIENGHELLGQVTGTGCAVGTISGCFLTTHRSDKLLAVLSGLLMYEIAAENAASKEYVRGPGSFVPAFLDELNVIRQAALKGDDSWIAGRGKVREVKLQ</sequence>
<evidence type="ECO:0000256" key="3">
    <source>
        <dbReference type="ARBA" id="ARBA00003814"/>
    </source>
</evidence>
<dbReference type="GO" id="GO:0005737">
    <property type="term" value="C:cytoplasm"/>
    <property type="evidence" value="ECO:0007669"/>
    <property type="project" value="TreeGrafter"/>
</dbReference>
<dbReference type="CDD" id="cd00564">
    <property type="entry name" value="TMP_TenI"/>
    <property type="match status" value="1"/>
</dbReference>
<keyword evidence="6" id="KW-0808">Transferase</keyword>
<comment type="catalytic activity">
    <reaction evidence="15">
        <text>2-[(2R,5Z)-2-carboxy-4-methylthiazol-5(2H)-ylidene]ethyl phosphate + 4-amino-2-methyl-5-(diphosphooxymethyl)pyrimidine + 2 H(+) = thiamine phosphate + CO2 + diphosphate</text>
        <dbReference type="Rhea" id="RHEA:47844"/>
        <dbReference type="ChEBI" id="CHEBI:15378"/>
        <dbReference type="ChEBI" id="CHEBI:16526"/>
        <dbReference type="ChEBI" id="CHEBI:33019"/>
        <dbReference type="ChEBI" id="CHEBI:37575"/>
        <dbReference type="ChEBI" id="CHEBI:57841"/>
        <dbReference type="ChEBI" id="CHEBI:62899"/>
        <dbReference type="EC" id="2.5.1.3"/>
    </reaction>
</comment>
<comment type="cofactor">
    <cofactor evidence="2">
        <name>Mg(2+)</name>
        <dbReference type="ChEBI" id="CHEBI:18420"/>
    </cofactor>
</comment>
<evidence type="ECO:0000256" key="9">
    <source>
        <dbReference type="ARBA" id="ARBA00022777"/>
    </source>
</evidence>
<protein>
    <submittedName>
        <fullName evidence="19">Thiamine biosynthetic bifunctional enzyme</fullName>
    </submittedName>
</protein>
<proteinExistence type="inferred from homology"/>
<evidence type="ECO:0000256" key="8">
    <source>
        <dbReference type="ARBA" id="ARBA00022741"/>
    </source>
</evidence>
<dbReference type="InterPro" id="IPR036206">
    <property type="entry name" value="ThiamineP_synth_sf"/>
</dbReference>
<dbReference type="EMBL" id="MVGC01000910">
    <property type="protein sequence ID" value="RJE17478.1"/>
    <property type="molecule type" value="Genomic_DNA"/>
</dbReference>
<dbReference type="GO" id="GO:0009228">
    <property type="term" value="P:thiamine biosynthetic process"/>
    <property type="evidence" value="ECO:0007669"/>
    <property type="project" value="UniProtKB-KW"/>
</dbReference>
<evidence type="ECO:0000256" key="16">
    <source>
        <dbReference type="ARBA" id="ARBA00061146"/>
    </source>
</evidence>
<evidence type="ECO:0000256" key="7">
    <source>
        <dbReference type="ARBA" id="ARBA00022723"/>
    </source>
</evidence>
<evidence type="ECO:0000256" key="11">
    <source>
        <dbReference type="ARBA" id="ARBA00022842"/>
    </source>
</evidence>
<dbReference type="FunFam" id="3.20.20.70:FF:000104">
    <property type="entry name" value="Thiamine biosynthetic bifunctional enzyme"/>
    <property type="match status" value="1"/>
</dbReference>
<keyword evidence="9" id="KW-0418">Kinase</keyword>
<evidence type="ECO:0000313" key="20">
    <source>
        <dbReference type="Proteomes" id="UP000266188"/>
    </source>
</evidence>
<dbReference type="GO" id="GO:0000287">
    <property type="term" value="F:magnesium ion binding"/>
    <property type="evidence" value="ECO:0007669"/>
    <property type="project" value="InterPro"/>
</dbReference>